<name>A0A3B0Z2A0_9ZZZZ</name>
<organism evidence="2">
    <name type="scientific">hydrothermal vent metagenome</name>
    <dbReference type="NCBI Taxonomy" id="652676"/>
    <lineage>
        <taxon>unclassified sequences</taxon>
        <taxon>metagenomes</taxon>
        <taxon>ecological metagenomes</taxon>
    </lineage>
</organism>
<protein>
    <recommendedName>
        <fullName evidence="1">Glycosyl transferase family 1 domain-containing protein</fullName>
    </recommendedName>
</protein>
<dbReference type="EMBL" id="UOFN01000041">
    <property type="protein sequence ID" value="VAW74826.1"/>
    <property type="molecule type" value="Genomic_DNA"/>
</dbReference>
<dbReference type="GO" id="GO:0016757">
    <property type="term" value="F:glycosyltransferase activity"/>
    <property type="evidence" value="ECO:0007669"/>
    <property type="project" value="InterPro"/>
</dbReference>
<accession>A0A3B0Z2A0</accession>
<gene>
    <name evidence="2" type="ORF">MNBD_GAMMA15-1145</name>
</gene>
<dbReference type="CDD" id="cd03801">
    <property type="entry name" value="GT4_PimA-like"/>
    <property type="match status" value="1"/>
</dbReference>
<dbReference type="Gene3D" id="3.40.50.2000">
    <property type="entry name" value="Glycogen Phosphorylase B"/>
    <property type="match status" value="2"/>
</dbReference>
<dbReference type="InterPro" id="IPR050194">
    <property type="entry name" value="Glycosyltransferase_grp1"/>
</dbReference>
<feature type="domain" description="Glycosyl transferase family 1" evidence="1">
    <location>
        <begin position="204"/>
        <end position="366"/>
    </location>
</feature>
<evidence type="ECO:0000313" key="2">
    <source>
        <dbReference type="EMBL" id="VAW74826.1"/>
    </source>
</evidence>
<proteinExistence type="predicted"/>
<evidence type="ECO:0000259" key="1">
    <source>
        <dbReference type="Pfam" id="PF00534"/>
    </source>
</evidence>
<dbReference type="AlphaFoldDB" id="A0A3B0Z2A0"/>
<dbReference type="InterPro" id="IPR001296">
    <property type="entry name" value="Glyco_trans_1"/>
</dbReference>
<sequence>MSSQNKIIVIGGGIIETDGDRYYARSQIVEYLLGLNQCYNKVTWMARLIDSHDYRTPIDNTGVRLDIINKNMETILSLRGCIGQIISYWRFARDIDRRTDIIVSEYSVTSMPYLLMTRLFGRKSLYYLGSDPRLTKDLRKDTFYGRFSSFAKSIVLPLSIKLANGVLVRGKSTYEQCSHWNSNIILSSPLISYKHFRDVLSKRIDGRQKDRFDILYVGKLEENKGVHVLLNALKLLQSANNASIDIRLNIIGSGIMVHELMELAETNNLGHIVKFHGFVDDPEKLADIFSASDLFVVPTLYHEGFPRVIDEAMVCGIPVICSRLGGMKDGLDENEVIFISPGETSELADAMTAIMNDSELRDKLRTSSIARAEKTLRNTASEQHATFLEKLT</sequence>
<dbReference type="SUPFAM" id="SSF53756">
    <property type="entry name" value="UDP-Glycosyltransferase/glycogen phosphorylase"/>
    <property type="match status" value="1"/>
</dbReference>
<dbReference type="PANTHER" id="PTHR45947">
    <property type="entry name" value="SULFOQUINOVOSYL TRANSFERASE SQD2"/>
    <property type="match status" value="1"/>
</dbReference>
<dbReference type="PANTHER" id="PTHR45947:SF3">
    <property type="entry name" value="SULFOQUINOVOSYL TRANSFERASE SQD2"/>
    <property type="match status" value="1"/>
</dbReference>
<dbReference type="Pfam" id="PF00534">
    <property type="entry name" value="Glycos_transf_1"/>
    <property type="match status" value="1"/>
</dbReference>
<reference evidence="2" key="1">
    <citation type="submission" date="2018-06" db="EMBL/GenBank/DDBJ databases">
        <authorList>
            <person name="Zhirakovskaya E."/>
        </authorList>
    </citation>
    <scope>NUCLEOTIDE SEQUENCE</scope>
</reference>